<dbReference type="AlphaFoldDB" id="A0A7W4IC98"/>
<dbReference type="RefSeq" id="WP_182997098.1">
    <property type="nucleotide sequence ID" value="NZ_JABEQJ010000009.1"/>
</dbReference>
<accession>A0A7W4IC98</accession>
<proteinExistence type="predicted"/>
<name>A0A7W4IC98_9PROT</name>
<dbReference type="Proteomes" id="UP000589085">
    <property type="component" value="Unassembled WGS sequence"/>
</dbReference>
<sequence>MMERSRGRYGLVLMVGLALSPWCAAAWGQSYPAGVGLPPGAIVPEEGVATAADRARRQMEVETAIRQQDLAARTREQRAIARDQAALDALRGERGASAPATPEQWQREQAVQHDIDRRIAAQRRGLTITPTGPGAWIARDGTGATQGVCREIGGILTC</sequence>
<evidence type="ECO:0000313" key="1">
    <source>
        <dbReference type="EMBL" id="MBB2160240.1"/>
    </source>
</evidence>
<protein>
    <submittedName>
        <fullName evidence="1">Uncharacterized protein</fullName>
    </submittedName>
</protein>
<comment type="caution">
    <text evidence="1">The sequence shown here is derived from an EMBL/GenBank/DDBJ whole genome shotgun (WGS) entry which is preliminary data.</text>
</comment>
<reference evidence="1 2" key="1">
    <citation type="submission" date="2020-04" db="EMBL/GenBank/DDBJ databases">
        <title>Description of novel Gluconacetobacter.</title>
        <authorList>
            <person name="Sombolestani A."/>
        </authorList>
    </citation>
    <scope>NUCLEOTIDE SEQUENCE [LARGE SCALE GENOMIC DNA]</scope>
    <source>
        <strain evidence="1 2">LMG 19747</strain>
    </source>
</reference>
<dbReference type="EMBL" id="JABEQJ010000009">
    <property type="protein sequence ID" value="MBB2160240.1"/>
    <property type="molecule type" value="Genomic_DNA"/>
</dbReference>
<evidence type="ECO:0000313" key="2">
    <source>
        <dbReference type="Proteomes" id="UP000589085"/>
    </source>
</evidence>
<gene>
    <name evidence="1" type="ORF">HLH48_08645</name>
</gene>
<organism evidence="1 2">
    <name type="scientific">Gluconacetobacter sacchari</name>
    <dbReference type="NCBI Taxonomy" id="92759"/>
    <lineage>
        <taxon>Bacteria</taxon>
        <taxon>Pseudomonadati</taxon>
        <taxon>Pseudomonadota</taxon>
        <taxon>Alphaproteobacteria</taxon>
        <taxon>Acetobacterales</taxon>
        <taxon>Acetobacteraceae</taxon>
        <taxon>Gluconacetobacter</taxon>
    </lineage>
</organism>